<evidence type="ECO:0000259" key="1">
    <source>
        <dbReference type="Pfam" id="PF12762"/>
    </source>
</evidence>
<sequence length="335" mass="38986">MSRGKRSSYKMLCTDDVDDERIRQESWTFSDLFQQTSTSDVAISWLAKYKLISNSFQCLICGKPCSIVGYKKGIDGKRWRCRKHNFVRSIRKGSFFENSHLSLTTFIWLMYMWSRDYLHTEMTHETNVCPKSTIDLFRLIRELLERFLEDHPKELDDPPEIGGFDLQTGEPKVVEIDVTTFSRSKPNEKHVKGFCVFGGIERGTDKCFLVPIEHENKEAFEAAIIRWILPGTHIVSDIWAEYLQIDQIEQGIYTHEYIDYENPNDSESHTKNIDRMWPRVKKQLQRKHSIIEGMAVPKIFMRAVETSGTKCRKYPLTGHLHPANNIQESGGDVKP</sequence>
<proteinExistence type="predicted"/>
<dbReference type="PANTHER" id="PTHR47163:SF2">
    <property type="entry name" value="SI:DKEY-17M8.2"/>
    <property type="match status" value="1"/>
</dbReference>
<dbReference type="InterPro" id="IPR053164">
    <property type="entry name" value="IS1016-like_transposase"/>
</dbReference>
<accession>A0AA36BFK8</accession>
<protein>
    <recommendedName>
        <fullName evidence="1">ISXO2-like transposase domain-containing protein</fullName>
    </recommendedName>
</protein>
<gene>
    <name evidence="2" type="ORF">OCTVUL_1B027869</name>
</gene>
<keyword evidence="3" id="KW-1185">Reference proteome</keyword>
<dbReference type="InterPro" id="IPR024445">
    <property type="entry name" value="Tnp_ISXO2-like"/>
</dbReference>
<evidence type="ECO:0000313" key="2">
    <source>
        <dbReference type="EMBL" id="CAI9732497.1"/>
    </source>
</evidence>
<dbReference type="PANTHER" id="PTHR47163">
    <property type="entry name" value="DDE_TNP_IS1595 DOMAIN-CONTAINING PROTEIN"/>
    <property type="match status" value="1"/>
</dbReference>
<dbReference type="EMBL" id="OX597827">
    <property type="protein sequence ID" value="CAI9732497.1"/>
    <property type="molecule type" value="Genomic_DNA"/>
</dbReference>
<reference evidence="2" key="1">
    <citation type="submission" date="2023-08" db="EMBL/GenBank/DDBJ databases">
        <authorList>
            <person name="Alioto T."/>
            <person name="Alioto T."/>
            <person name="Gomez Garrido J."/>
        </authorList>
    </citation>
    <scope>NUCLEOTIDE SEQUENCE</scope>
</reference>
<feature type="domain" description="ISXO2-like transposase" evidence="1">
    <location>
        <begin position="189"/>
        <end position="288"/>
    </location>
</feature>
<name>A0AA36BFK8_OCTVU</name>
<dbReference type="AlphaFoldDB" id="A0AA36BFK8"/>
<organism evidence="2 3">
    <name type="scientific">Octopus vulgaris</name>
    <name type="common">Common octopus</name>
    <dbReference type="NCBI Taxonomy" id="6645"/>
    <lineage>
        <taxon>Eukaryota</taxon>
        <taxon>Metazoa</taxon>
        <taxon>Spiralia</taxon>
        <taxon>Lophotrochozoa</taxon>
        <taxon>Mollusca</taxon>
        <taxon>Cephalopoda</taxon>
        <taxon>Coleoidea</taxon>
        <taxon>Octopodiformes</taxon>
        <taxon>Octopoda</taxon>
        <taxon>Incirrata</taxon>
        <taxon>Octopodidae</taxon>
        <taxon>Octopus</taxon>
    </lineage>
</organism>
<evidence type="ECO:0000313" key="3">
    <source>
        <dbReference type="Proteomes" id="UP001162480"/>
    </source>
</evidence>
<dbReference type="Proteomes" id="UP001162480">
    <property type="component" value="Chromosome 14"/>
</dbReference>
<dbReference type="Pfam" id="PF12762">
    <property type="entry name" value="DDE_Tnp_IS1595"/>
    <property type="match status" value="1"/>
</dbReference>